<dbReference type="STRING" id="436017.A4SBI6"/>
<feature type="compositionally biased region" description="Basic and acidic residues" evidence="1">
    <location>
        <begin position="229"/>
        <end position="240"/>
    </location>
</feature>
<dbReference type="eggNOG" id="ENOG502R0ZN">
    <property type="taxonomic scope" value="Eukaryota"/>
</dbReference>
<protein>
    <submittedName>
        <fullName evidence="2">Uncharacterized protein</fullName>
    </submittedName>
</protein>
<sequence>MRPSARGDGGLTTRARATTARERSQGAKAQLPKELSWIPDLVHGAFFAPCDVHSTGSKGEQVNLFSLSSRRSMCPACAAERDVFDTIQIRRSSYHNVVRVQDVCKLMDVTGIQTYIINSARVVFLNERPHPRSTNKKDGEKLMNHSSSSGRGAGSGERYRAGAGAQAQMHSECSYCARILQSDNNKYCSISCKMNGGEDMSAKGGIDMSYAEETIKPTPRKSTQAKNAAKAEKANSDRRSPARNKSPASDTSTKRARGYSPVSVKSEDEYSPSSEGATPMRAVAAATTGKRKYSSKDRNGDAPVTPTLLIVTPAVPHRRKSKPKKSPH</sequence>
<dbReference type="Pfam" id="PF04640">
    <property type="entry name" value="PLATZ"/>
    <property type="match status" value="1"/>
</dbReference>
<dbReference type="PANTHER" id="PTHR31065:SF35">
    <property type="entry name" value="PLATZ TRANSCRIPTION FACTOR FAMILY PROTEIN"/>
    <property type="match status" value="1"/>
</dbReference>
<keyword evidence="3" id="KW-1185">Reference proteome</keyword>
<proteinExistence type="predicted"/>
<evidence type="ECO:0000313" key="2">
    <source>
        <dbReference type="EMBL" id="ABP00944.1"/>
    </source>
</evidence>
<feature type="region of interest" description="Disordered" evidence="1">
    <location>
        <begin position="128"/>
        <end position="163"/>
    </location>
</feature>
<evidence type="ECO:0000313" key="3">
    <source>
        <dbReference type="Proteomes" id="UP000001568"/>
    </source>
</evidence>
<dbReference type="InterPro" id="IPR006734">
    <property type="entry name" value="PLATZ"/>
</dbReference>
<dbReference type="KEGG" id="olu:OSTLU_29623"/>
<feature type="compositionally biased region" description="Basic and acidic residues" evidence="1">
    <location>
        <begin position="128"/>
        <end position="143"/>
    </location>
</feature>
<name>A4SBI6_OSTLU</name>
<organism evidence="2 3">
    <name type="scientific">Ostreococcus lucimarinus (strain CCE9901)</name>
    <dbReference type="NCBI Taxonomy" id="436017"/>
    <lineage>
        <taxon>Eukaryota</taxon>
        <taxon>Viridiplantae</taxon>
        <taxon>Chlorophyta</taxon>
        <taxon>Mamiellophyceae</taxon>
        <taxon>Mamiellales</taxon>
        <taxon>Bathycoccaceae</taxon>
        <taxon>Ostreococcus</taxon>
    </lineage>
</organism>
<dbReference type="EMBL" id="CP000600">
    <property type="protein sequence ID" value="ABP00944.1"/>
    <property type="molecule type" value="Genomic_DNA"/>
</dbReference>
<reference evidence="2 3" key="1">
    <citation type="journal article" date="2007" name="Proc. Natl. Acad. Sci. U.S.A.">
        <title>The tiny eukaryote Ostreococcus provides genomic insights into the paradox of plankton speciation.</title>
        <authorList>
            <person name="Palenik B."/>
            <person name="Grimwood J."/>
            <person name="Aerts A."/>
            <person name="Rouze P."/>
            <person name="Salamov A."/>
            <person name="Putnam N."/>
            <person name="Dupont C."/>
            <person name="Jorgensen R."/>
            <person name="Derelle E."/>
            <person name="Rombauts S."/>
            <person name="Zhou K."/>
            <person name="Otillar R."/>
            <person name="Merchant S.S."/>
            <person name="Podell S."/>
            <person name="Gaasterland T."/>
            <person name="Napoli C."/>
            <person name="Gendler K."/>
            <person name="Manuell A."/>
            <person name="Tai V."/>
            <person name="Vallon O."/>
            <person name="Piganeau G."/>
            <person name="Jancek S."/>
            <person name="Heijde M."/>
            <person name="Jabbari K."/>
            <person name="Bowler C."/>
            <person name="Lohr M."/>
            <person name="Robbens S."/>
            <person name="Werner G."/>
            <person name="Dubchak I."/>
            <person name="Pazour G.J."/>
            <person name="Ren Q."/>
            <person name="Paulsen I."/>
            <person name="Delwiche C."/>
            <person name="Schmutz J."/>
            <person name="Rokhsar D."/>
            <person name="Van de Peer Y."/>
            <person name="Moreau H."/>
            <person name="Grigoriev I.V."/>
        </authorList>
    </citation>
    <scope>NUCLEOTIDE SEQUENCE [LARGE SCALE GENOMIC DNA]</scope>
    <source>
        <strain evidence="2 3">CCE9901</strain>
    </source>
</reference>
<dbReference type="Gramene" id="ABP00944">
    <property type="protein sequence ID" value="ABP00944"/>
    <property type="gene ID" value="OSTLU_29623"/>
</dbReference>
<feature type="compositionally biased region" description="Basic residues" evidence="1">
    <location>
        <begin position="316"/>
        <end position="328"/>
    </location>
</feature>
<dbReference type="RefSeq" id="XP_001422627.1">
    <property type="nucleotide sequence ID" value="XM_001422590.1"/>
</dbReference>
<evidence type="ECO:0000256" key="1">
    <source>
        <dbReference type="SAM" id="MobiDB-lite"/>
    </source>
</evidence>
<dbReference type="Proteomes" id="UP000001568">
    <property type="component" value="Chromosome 20"/>
</dbReference>
<dbReference type="HOGENOM" id="CLU_817209_0_0_1"/>
<gene>
    <name evidence="2" type="ORF">OSTLU_29623</name>
</gene>
<feature type="region of interest" description="Disordered" evidence="1">
    <location>
        <begin position="1"/>
        <end position="28"/>
    </location>
</feature>
<dbReference type="OMA" id="FAPCDVH"/>
<accession>A4SBI6</accession>
<dbReference type="GeneID" id="5006685"/>
<dbReference type="AlphaFoldDB" id="A4SBI6"/>
<dbReference type="OrthoDB" id="1908108at2759"/>
<feature type="region of interest" description="Disordered" evidence="1">
    <location>
        <begin position="213"/>
        <end position="328"/>
    </location>
</feature>
<dbReference type="PANTHER" id="PTHR31065">
    <property type="entry name" value="PLATZ TRANSCRIPTION FACTOR FAMILY PROTEIN"/>
    <property type="match status" value="1"/>
</dbReference>